<keyword evidence="1" id="KW-0812">Transmembrane</keyword>
<feature type="transmembrane region" description="Helical" evidence="1">
    <location>
        <begin position="28"/>
        <end position="49"/>
    </location>
</feature>
<protein>
    <submittedName>
        <fullName evidence="2">Uncharacterized protein</fullName>
    </submittedName>
</protein>
<keyword evidence="1" id="KW-0472">Membrane</keyword>
<reference evidence="2" key="1">
    <citation type="journal article" date="2021" name="Proc. Natl. Acad. Sci. U.S.A.">
        <title>A Catalog of Tens of Thousands of Viruses from Human Metagenomes Reveals Hidden Associations with Chronic Diseases.</title>
        <authorList>
            <person name="Tisza M.J."/>
            <person name="Buck C.B."/>
        </authorList>
    </citation>
    <scope>NUCLEOTIDE SEQUENCE</scope>
    <source>
        <strain evidence="2">Ctsus30</strain>
    </source>
</reference>
<proteinExistence type="predicted"/>
<name>A0A8S5MV87_9CAUD</name>
<dbReference type="EMBL" id="BK014997">
    <property type="protein sequence ID" value="DAD86317.1"/>
    <property type="molecule type" value="Genomic_DNA"/>
</dbReference>
<sequence length="52" mass="5871">MLVVILLGIMAMTWFVYAGTRAKTNILWFLSMFSAFICGLCAIIGIDYMRGF</sequence>
<organism evidence="2">
    <name type="scientific">Siphoviridae sp. ctsus30</name>
    <dbReference type="NCBI Taxonomy" id="2826488"/>
    <lineage>
        <taxon>Viruses</taxon>
        <taxon>Duplodnaviria</taxon>
        <taxon>Heunggongvirae</taxon>
        <taxon>Uroviricota</taxon>
        <taxon>Caudoviricetes</taxon>
    </lineage>
</organism>
<evidence type="ECO:0000313" key="2">
    <source>
        <dbReference type="EMBL" id="DAD86317.1"/>
    </source>
</evidence>
<accession>A0A8S5MV87</accession>
<keyword evidence="1" id="KW-1133">Transmembrane helix</keyword>
<evidence type="ECO:0000256" key="1">
    <source>
        <dbReference type="SAM" id="Phobius"/>
    </source>
</evidence>